<dbReference type="EMBL" id="KF900981">
    <property type="protein sequence ID" value="AIF13706.1"/>
    <property type="molecule type" value="Genomic_DNA"/>
</dbReference>
<accession>A0A075HAY0</accession>
<reference evidence="1" key="1">
    <citation type="journal article" date="2014" name="Genome Biol. Evol.">
        <title>Pangenome evidence for extensive interdomain horizontal transfer affecting lineage core and shell genes in uncultured planktonic thaumarchaeota and euryarchaeota.</title>
        <authorList>
            <person name="Deschamps P."/>
            <person name="Zivanovic Y."/>
            <person name="Moreira D."/>
            <person name="Rodriguez-Valera F."/>
            <person name="Lopez-Garcia P."/>
        </authorList>
    </citation>
    <scope>NUCLEOTIDE SEQUENCE</scope>
</reference>
<sequence>MPSSEGTEHGLDVSAESMHQLFLADLPHLDSVRRNHGNVVEIVSGSVESSMTAARSFETPNISFDELDEKSARAGFDITLETDALTDLMVSTSINDGRRLVRVIAPERFGGLVHTLSMPPALTIDTAVLDGEILRLKFD</sequence>
<organism evidence="1">
    <name type="scientific">uncultured marine group II/III euryarchaeote KM3_63_E12</name>
    <dbReference type="NCBI Taxonomy" id="1456477"/>
    <lineage>
        <taxon>Archaea</taxon>
        <taxon>Methanobacteriati</taxon>
        <taxon>Methanobacteriota</taxon>
        <taxon>environmental samples</taxon>
    </lineage>
</organism>
<dbReference type="AlphaFoldDB" id="A0A075HAY0"/>
<proteinExistence type="predicted"/>
<evidence type="ECO:0000313" key="1">
    <source>
        <dbReference type="EMBL" id="AIF13706.1"/>
    </source>
</evidence>
<name>A0A075HAY0_9EURY</name>
<protein>
    <submittedName>
        <fullName evidence="1">Uncharacterized protein</fullName>
    </submittedName>
</protein>